<evidence type="ECO:0000313" key="3">
    <source>
        <dbReference type="EMBL" id="SES91999.1"/>
    </source>
</evidence>
<keyword evidence="1" id="KW-0560">Oxidoreductase</keyword>
<accession>A0A1I0ACV2</accession>
<gene>
    <name evidence="3" type="ORF">SAMN05660429_00660</name>
</gene>
<organism evidence="3 4">
    <name type="scientific">Thalassotalea agarivorans</name>
    <name type="common">Thalassomonas agarivorans</name>
    <dbReference type="NCBI Taxonomy" id="349064"/>
    <lineage>
        <taxon>Bacteria</taxon>
        <taxon>Pseudomonadati</taxon>
        <taxon>Pseudomonadota</taxon>
        <taxon>Gammaproteobacteria</taxon>
        <taxon>Alteromonadales</taxon>
        <taxon>Colwelliaceae</taxon>
        <taxon>Thalassotalea</taxon>
    </lineage>
</organism>
<protein>
    <submittedName>
        <fullName evidence="3">D-amino-acid dehydrogenase</fullName>
    </submittedName>
</protein>
<dbReference type="SUPFAM" id="SSF51905">
    <property type="entry name" value="FAD/NAD(P)-binding domain"/>
    <property type="match status" value="1"/>
</dbReference>
<dbReference type="STRING" id="349064.SAMN05660429_00660"/>
<dbReference type="PANTHER" id="PTHR13847">
    <property type="entry name" value="SARCOSINE DEHYDROGENASE-RELATED"/>
    <property type="match status" value="1"/>
</dbReference>
<dbReference type="SUPFAM" id="SSF54373">
    <property type="entry name" value="FAD-linked reductases, C-terminal domain"/>
    <property type="match status" value="1"/>
</dbReference>
<dbReference type="AlphaFoldDB" id="A0A1I0ACV2"/>
<dbReference type="PANTHER" id="PTHR13847:SF289">
    <property type="entry name" value="GLYCINE OXIDASE"/>
    <property type="match status" value="1"/>
</dbReference>
<dbReference type="EMBL" id="FOHK01000003">
    <property type="protein sequence ID" value="SES91999.1"/>
    <property type="molecule type" value="Genomic_DNA"/>
</dbReference>
<dbReference type="RefSeq" id="WP_093327666.1">
    <property type="nucleotide sequence ID" value="NZ_AP027363.1"/>
</dbReference>
<evidence type="ECO:0000259" key="2">
    <source>
        <dbReference type="Pfam" id="PF01266"/>
    </source>
</evidence>
<dbReference type="GO" id="GO:0016491">
    <property type="term" value="F:oxidoreductase activity"/>
    <property type="evidence" value="ECO:0007669"/>
    <property type="project" value="UniProtKB-KW"/>
</dbReference>
<name>A0A1I0ACV2_THASX</name>
<dbReference type="Gene3D" id="3.50.50.60">
    <property type="entry name" value="FAD/NAD(P)-binding domain"/>
    <property type="match status" value="2"/>
</dbReference>
<dbReference type="InterPro" id="IPR006076">
    <property type="entry name" value="FAD-dep_OxRdtase"/>
</dbReference>
<evidence type="ECO:0000313" key="4">
    <source>
        <dbReference type="Proteomes" id="UP000199308"/>
    </source>
</evidence>
<sequence>MADTPQSIAVIGAGIIGINCAIALQEKGFYVTLIDKDGVGEGCSKGNAGHFATEQVFPLADPALLVQLPKMLVDPLGPIAIKPSYFFKVLPWFLRFCWQMKKPNRQKNTKALQALNEGAIAAYDALLTRADAKQFLTANGSLVVYEDTPFDTVAKEAKKYQDAGIAVQHLTKEQTLALEPNLADSITQSLFFTDVGHTINPYQLSLSLFQYAKSLGVHFEQAQVTALKEHQEKVELRTTQGNRSFDKVVVSTGIDSKNVLNKLGYKLPLEAERGYHLELFQEAKLSRPIASGERKFIMTPMSQGLRLAGTVEFAGQHATANWQRATMLYQHAKAVLKETPLLPASVDESALWMGCRPSLPDSLPVIGKATKHKQLYFALGHQHLGLTLGAITGKLIGQIVSGEQPELDIRPYCISRFN</sequence>
<dbReference type="Pfam" id="PF01266">
    <property type="entry name" value="DAO"/>
    <property type="match status" value="1"/>
</dbReference>
<evidence type="ECO:0000256" key="1">
    <source>
        <dbReference type="ARBA" id="ARBA00023002"/>
    </source>
</evidence>
<proteinExistence type="predicted"/>
<dbReference type="GO" id="GO:0005737">
    <property type="term" value="C:cytoplasm"/>
    <property type="evidence" value="ECO:0007669"/>
    <property type="project" value="TreeGrafter"/>
</dbReference>
<dbReference type="Proteomes" id="UP000199308">
    <property type="component" value="Unassembled WGS sequence"/>
</dbReference>
<keyword evidence="4" id="KW-1185">Reference proteome</keyword>
<dbReference type="InterPro" id="IPR036188">
    <property type="entry name" value="FAD/NAD-bd_sf"/>
</dbReference>
<feature type="domain" description="FAD dependent oxidoreductase" evidence="2">
    <location>
        <begin position="8"/>
        <end position="398"/>
    </location>
</feature>
<reference evidence="3 4" key="1">
    <citation type="submission" date="2016-10" db="EMBL/GenBank/DDBJ databases">
        <authorList>
            <person name="de Groot N.N."/>
        </authorList>
    </citation>
    <scope>NUCLEOTIDE SEQUENCE [LARGE SCALE GENOMIC DNA]</scope>
    <source>
        <strain evidence="3 4">DSM 19706</strain>
    </source>
</reference>
<dbReference type="OrthoDB" id="9805337at2"/>
<dbReference type="Gene3D" id="3.30.9.10">
    <property type="entry name" value="D-Amino Acid Oxidase, subunit A, domain 2"/>
    <property type="match status" value="1"/>
</dbReference>